<feature type="transmembrane region" description="Helical" evidence="14">
    <location>
        <begin position="415"/>
        <end position="438"/>
    </location>
</feature>
<dbReference type="EMBL" id="SACT01000002">
    <property type="protein sequence ID" value="RVT52231.1"/>
    <property type="molecule type" value="Genomic_DNA"/>
</dbReference>
<dbReference type="InterPro" id="IPR038377">
    <property type="entry name" value="Na/Glc_symporter_sf"/>
</dbReference>
<keyword evidence="6" id="KW-0808">Transferase</keyword>
<keyword evidence="17" id="KW-1185">Reference proteome</keyword>
<feature type="transmembrane region" description="Helical" evidence="14">
    <location>
        <begin position="332"/>
        <end position="365"/>
    </location>
</feature>
<keyword evidence="7 14" id="KW-0812">Transmembrane</keyword>
<evidence type="ECO:0000256" key="9">
    <source>
        <dbReference type="ARBA" id="ARBA00022989"/>
    </source>
</evidence>
<feature type="transmembrane region" description="Helical" evidence="14">
    <location>
        <begin position="154"/>
        <end position="175"/>
    </location>
</feature>
<feature type="domain" description="Histidine kinase" evidence="15">
    <location>
        <begin position="687"/>
        <end position="895"/>
    </location>
</feature>
<evidence type="ECO:0000256" key="1">
    <source>
        <dbReference type="ARBA" id="ARBA00000085"/>
    </source>
</evidence>
<gene>
    <name evidence="16" type="ORF">ENE75_07175</name>
</gene>
<evidence type="ECO:0000313" key="16">
    <source>
        <dbReference type="EMBL" id="RVT52231.1"/>
    </source>
</evidence>
<dbReference type="AlphaFoldDB" id="A0A3S2X1Y8"/>
<dbReference type="PRINTS" id="PR00344">
    <property type="entry name" value="BCTRLSENSOR"/>
</dbReference>
<dbReference type="SMART" id="SM00388">
    <property type="entry name" value="HisKA"/>
    <property type="match status" value="1"/>
</dbReference>
<name>A0A3S2X1Y8_9BURK</name>
<dbReference type="CDD" id="cd00082">
    <property type="entry name" value="HisKA"/>
    <property type="match status" value="1"/>
</dbReference>
<evidence type="ECO:0000313" key="17">
    <source>
        <dbReference type="Proteomes" id="UP000288178"/>
    </source>
</evidence>
<evidence type="ECO:0000256" key="4">
    <source>
        <dbReference type="ARBA" id="ARBA00012438"/>
    </source>
</evidence>
<dbReference type="EC" id="2.7.13.3" evidence="4"/>
<dbReference type="Gene3D" id="1.20.1730.10">
    <property type="entry name" value="Sodium/glucose cotransporter"/>
    <property type="match status" value="1"/>
</dbReference>
<reference evidence="16 17" key="1">
    <citation type="submission" date="2019-01" db="EMBL/GenBank/DDBJ databases">
        <authorList>
            <person name="Chen W.-M."/>
        </authorList>
    </citation>
    <scope>NUCLEOTIDE SEQUENCE [LARGE SCALE GENOMIC DNA]</scope>
    <source>
        <strain evidence="16 17">ICH-3</strain>
    </source>
</reference>
<feature type="transmembrane region" description="Helical" evidence="14">
    <location>
        <begin position="6"/>
        <end position="25"/>
    </location>
</feature>
<evidence type="ECO:0000256" key="12">
    <source>
        <dbReference type="SAM" id="Coils"/>
    </source>
</evidence>
<dbReference type="GO" id="GO:0016020">
    <property type="term" value="C:membrane"/>
    <property type="evidence" value="ECO:0007669"/>
    <property type="project" value="UniProtKB-SubCell"/>
</dbReference>
<dbReference type="GO" id="GO:0000155">
    <property type="term" value="F:phosphorelay sensor kinase activity"/>
    <property type="evidence" value="ECO:0007669"/>
    <property type="project" value="InterPro"/>
</dbReference>
<feature type="transmembrane region" description="Helical" evidence="14">
    <location>
        <begin position="245"/>
        <end position="265"/>
    </location>
</feature>
<evidence type="ECO:0000256" key="11">
    <source>
        <dbReference type="ARBA" id="ARBA00023136"/>
    </source>
</evidence>
<comment type="similarity">
    <text evidence="3">Belongs to the sodium:solute symporter (SSF) (TC 2.A.21) family.</text>
</comment>
<feature type="transmembrane region" description="Helical" evidence="14">
    <location>
        <begin position="37"/>
        <end position="56"/>
    </location>
</feature>
<comment type="catalytic activity">
    <reaction evidence="1">
        <text>ATP + protein L-histidine = ADP + protein N-phospho-L-histidine.</text>
        <dbReference type="EC" id="2.7.13.3"/>
    </reaction>
</comment>
<dbReference type="InterPro" id="IPR036097">
    <property type="entry name" value="HisK_dim/P_sf"/>
</dbReference>
<evidence type="ECO:0000256" key="2">
    <source>
        <dbReference type="ARBA" id="ARBA00004141"/>
    </source>
</evidence>
<evidence type="ECO:0000259" key="15">
    <source>
        <dbReference type="PROSITE" id="PS50109"/>
    </source>
</evidence>
<feature type="compositionally biased region" description="Polar residues" evidence="13">
    <location>
        <begin position="957"/>
        <end position="968"/>
    </location>
</feature>
<dbReference type="Pfam" id="PF00512">
    <property type="entry name" value="HisKA"/>
    <property type="match status" value="1"/>
</dbReference>
<proteinExistence type="inferred from homology"/>
<feature type="compositionally biased region" description="Basic and acidic residues" evidence="13">
    <location>
        <begin position="896"/>
        <end position="942"/>
    </location>
</feature>
<dbReference type="Proteomes" id="UP000288178">
    <property type="component" value="Unassembled WGS sequence"/>
</dbReference>
<accession>A0A3S2X1Y8</accession>
<dbReference type="GO" id="GO:0022857">
    <property type="term" value="F:transmembrane transporter activity"/>
    <property type="evidence" value="ECO:0007669"/>
    <property type="project" value="InterPro"/>
</dbReference>
<dbReference type="OrthoDB" id="567977at2"/>
<organism evidence="16 17">
    <name type="scientific">Rubrivivax albus</name>
    <dbReference type="NCBI Taxonomy" id="2499835"/>
    <lineage>
        <taxon>Bacteria</taxon>
        <taxon>Pseudomonadati</taxon>
        <taxon>Pseudomonadota</taxon>
        <taxon>Betaproteobacteria</taxon>
        <taxon>Burkholderiales</taxon>
        <taxon>Sphaerotilaceae</taxon>
        <taxon>Rubrivivax</taxon>
    </lineage>
</organism>
<feature type="transmembrane region" description="Helical" evidence="14">
    <location>
        <begin position="115"/>
        <end position="134"/>
    </location>
</feature>
<dbReference type="SUPFAM" id="SSF55874">
    <property type="entry name" value="ATPase domain of HSP90 chaperone/DNA topoisomerase II/histidine kinase"/>
    <property type="match status" value="1"/>
</dbReference>
<evidence type="ECO:0000256" key="3">
    <source>
        <dbReference type="ARBA" id="ARBA00006434"/>
    </source>
</evidence>
<keyword evidence="5" id="KW-0597">Phosphoprotein</keyword>
<dbReference type="Pfam" id="PF02518">
    <property type="entry name" value="HATPase_c"/>
    <property type="match status" value="1"/>
</dbReference>
<evidence type="ECO:0000256" key="6">
    <source>
        <dbReference type="ARBA" id="ARBA00022679"/>
    </source>
</evidence>
<sequence length="968" mass="104096">MLSPALVLGASAAYLLLLFGVAAWGDRRALAGRSVVANPWAYALSMAVYCTAWTYFGSVGRAATTGVWFLPIYLGPTLAMVLALLLLRKMIRIARRGRITSIADFIASRHGHSPLLAGLVTLITVVGIVPYIALQLKAIDTGYALLVGTPAASTWWHDGTFWATLLLAGFTMMFGTRQPGGAERHEGMVAAIVFESVVKLLAFLAVGVFATWVLHDGPAALFARALAHPEWRHLLSLGGAEGGGAFAWSQWFALTLLAGLSVVFLPRQFQVIVVENVDERHLKQAAWLFPAYLWLINLFVLPIALAGLLHFGSADGADAFVLSLPLAHEARALALLVFIGGLSAATGMIVVETIAVSTMVCNDLVMPLLLRTRRLRARLDSNRGDLTPLLLAVRRAAIVGVLLLGYLYFHLAGEAYALVSIGLISFAAVAQFAPAALLGMVWKGGTQRGALAGLSAGFVLWAYTLMLPSIAKSGWWPDAFLQHGPWGIGWLKPEALFGLTGFDGLTHALFWSLLANIGLYVGVSLWRAPTPREASQAALFVDVGDATQAGPAFWRGEASVAELLPLASRFLGAARARALFADWARRQGVARLEDIRADAPFVQFVETQLAGAIGSASARALVASSVREEPLGMDDVMRILDEATQLRAYSRLLEDQRASLQRASAELRAANQRLESLDRLKDDFMSSVTHELRTPLTSIRALAELMADDPDMARDQRQQFVGIIVSETERLSRLVNQVLDLAKIESGHAEWHPSAVDMAALIRQAAGSMAELLREQGTALVLDLQEPVPTLQADADRLTQVLLNLLGNAAKFVPRRGGEIRVTLRHDKQGLTVCVQDNGPGVPEAHRAHVFDRFHQAGDASNRSAGTGLGLPISRQIVEHYGGRITLDQNDAGGTRTDRHDAGGPGTDRHDAGGPGADRHDAGGTRADRHDAGGTRTDRHDAGQGASFSFWLPWQAAGTTHPTQGDNT</sequence>
<dbReference type="InterPro" id="IPR003594">
    <property type="entry name" value="HATPase_dom"/>
</dbReference>
<feature type="transmembrane region" description="Helical" evidence="14">
    <location>
        <begin position="286"/>
        <end position="312"/>
    </location>
</feature>
<comment type="subcellular location">
    <subcellularLocation>
        <location evidence="2">Membrane</location>
        <topology evidence="2">Multi-pass membrane protein</topology>
    </subcellularLocation>
</comment>
<dbReference type="InterPro" id="IPR003661">
    <property type="entry name" value="HisK_dim/P_dom"/>
</dbReference>
<dbReference type="InterPro" id="IPR005467">
    <property type="entry name" value="His_kinase_dom"/>
</dbReference>
<feature type="region of interest" description="Disordered" evidence="13">
    <location>
        <begin position="886"/>
        <end position="968"/>
    </location>
</feature>
<feature type="transmembrane region" description="Helical" evidence="14">
    <location>
        <begin position="450"/>
        <end position="471"/>
    </location>
</feature>
<feature type="coiled-coil region" evidence="12">
    <location>
        <begin position="646"/>
        <end position="680"/>
    </location>
</feature>
<feature type="transmembrane region" description="Helical" evidence="14">
    <location>
        <begin position="508"/>
        <end position="526"/>
    </location>
</feature>
<evidence type="ECO:0000256" key="8">
    <source>
        <dbReference type="ARBA" id="ARBA00022777"/>
    </source>
</evidence>
<dbReference type="PANTHER" id="PTHR43711">
    <property type="entry name" value="TWO-COMPONENT HISTIDINE KINASE"/>
    <property type="match status" value="1"/>
</dbReference>
<keyword evidence="11 14" id="KW-0472">Membrane</keyword>
<dbReference type="PANTHER" id="PTHR43711:SF1">
    <property type="entry name" value="HISTIDINE KINASE 1"/>
    <property type="match status" value="1"/>
</dbReference>
<dbReference type="FunFam" id="1.10.287.130:FF:000001">
    <property type="entry name" value="Two-component sensor histidine kinase"/>
    <property type="match status" value="1"/>
</dbReference>
<dbReference type="Gene3D" id="3.30.565.10">
    <property type="entry name" value="Histidine kinase-like ATPase, C-terminal domain"/>
    <property type="match status" value="1"/>
</dbReference>
<keyword evidence="12" id="KW-0175">Coiled coil</keyword>
<dbReference type="PROSITE" id="PS50109">
    <property type="entry name" value="HIS_KIN"/>
    <property type="match status" value="1"/>
</dbReference>
<dbReference type="SMART" id="SM00387">
    <property type="entry name" value="HATPase_c"/>
    <property type="match status" value="1"/>
</dbReference>
<dbReference type="PROSITE" id="PS50283">
    <property type="entry name" value="NA_SOLUT_SYMP_3"/>
    <property type="match status" value="1"/>
</dbReference>
<dbReference type="InterPro" id="IPR001734">
    <property type="entry name" value="Na/solute_symporter"/>
</dbReference>
<evidence type="ECO:0000256" key="7">
    <source>
        <dbReference type="ARBA" id="ARBA00022692"/>
    </source>
</evidence>
<keyword evidence="10" id="KW-0902">Two-component regulatory system</keyword>
<feature type="transmembrane region" description="Helical" evidence="14">
    <location>
        <begin position="187"/>
        <end position="214"/>
    </location>
</feature>
<protein>
    <recommendedName>
        <fullName evidence="4">histidine kinase</fullName>
        <ecNumber evidence="4">2.7.13.3</ecNumber>
    </recommendedName>
</protein>
<evidence type="ECO:0000256" key="5">
    <source>
        <dbReference type="ARBA" id="ARBA00022553"/>
    </source>
</evidence>
<evidence type="ECO:0000256" key="10">
    <source>
        <dbReference type="ARBA" id="ARBA00023012"/>
    </source>
</evidence>
<dbReference type="Gene3D" id="1.10.287.130">
    <property type="match status" value="1"/>
</dbReference>
<feature type="transmembrane region" description="Helical" evidence="14">
    <location>
        <begin position="68"/>
        <end position="87"/>
    </location>
</feature>
<keyword evidence="8 16" id="KW-0418">Kinase</keyword>
<dbReference type="InterPro" id="IPR050736">
    <property type="entry name" value="Sensor_HK_Regulatory"/>
</dbReference>
<comment type="caution">
    <text evidence="16">The sequence shown here is derived from an EMBL/GenBank/DDBJ whole genome shotgun (WGS) entry which is preliminary data.</text>
</comment>
<dbReference type="InterPro" id="IPR004358">
    <property type="entry name" value="Sig_transdc_His_kin-like_C"/>
</dbReference>
<dbReference type="CDD" id="cd10322">
    <property type="entry name" value="SLC5sbd"/>
    <property type="match status" value="1"/>
</dbReference>
<dbReference type="SUPFAM" id="SSF47384">
    <property type="entry name" value="Homodimeric domain of signal transducing histidine kinase"/>
    <property type="match status" value="1"/>
</dbReference>
<feature type="transmembrane region" description="Helical" evidence="14">
    <location>
        <begin position="386"/>
        <end position="409"/>
    </location>
</feature>
<dbReference type="InterPro" id="IPR036890">
    <property type="entry name" value="HATPase_C_sf"/>
</dbReference>
<evidence type="ECO:0000256" key="13">
    <source>
        <dbReference type="SAM" id="MobiDB-lite"/>
    </source>
</evidence>
<keyword evidence="9 14" id="KW-1133">Transmembrane helix</keyword>
<evidence type="ECO:0000256" key="14">
    <source>
        <dbReference type="SAM" id="Phobius"/>
    </source>
</evidence>